<evidence type="ECO:0000313" key="2">
    <source>
        <dbReference type="EMBL" id="JAS52735.1"/>
    </source>
</evidence>
<feature type="non-terminal residue" evidence="2">
    <location>
        <position position="1"/>
    </location>
</feature>
<dbReference type="Gene3D" id="1.10.150.20">
    <property type="entry name" value="5' to 3' exonuclease, C-terminal subdomain"/>
    <property type="match status" value="1"/>
</dbReference>
<protein>
    <recommendedName>
        <fullName evidence="1">SEC63 domain-containing protein</fullName>
    </recommendedName>
</protein>
<dbReference type="EMBL" id="GECZ01017034">
    <property type="protein sequence ID" value="JAS52735.1"/>
    <property type="molecule type" value="Transcribed_RNA"/>
</dbReference>
<organism evidence="2">
    <name type="scientific">Cuerna arida</name>
    <dbReference type="NCBI Taxonomy" id="1464854"/>
    <lineage>
        <taxon>Eukaryota</taxon>
        <taxon>Metazoa</taxon>
        <taxon>Ecdysozoa</taxon>
        <taxon>Arthropoda</taxon>
        <taxon>Hexapoda</taxon>
        <taxon>Insecta</taxon>
        <taxon>Pterygota</taxon>
        <taxon>Neoptera</taxon>
        <taxon>Paraneoptera</taxon>
        <taxon>Hemiptera</taxon>
        <taxon>Auchenorrhyncha</taxon>
        <taxon>Membracoidea</taxon>
        <taxon>Cicadellidae</taxon>
        <taxon>Cicadellinae</taxon>
        <taxon>Proconiini</taxon>
        <taxon>Cuerna</taxon>
    </lineage>
</organism>
<dbReference type="InterPro" id="IPR052247">
    <property type="entry name" value="Meiotic_Crossover_Helicase"/>
</dbReference>
<proteinExistence type="predicted"/>
<dbReference type="AlphaFoldDB" id="A0A1B6FR94"/>
<dbReference type="GO" id="GO:0043138">
    <property type="term" value="F:3'-5' DNA helicase activity"/>
    <property type="evidence" value="ECO:0007669"/>
    <property type="project" value="UniProtKB-EC"/>
</dbReference>
<dbReference type="GO" id="GO:0016787">
    <property type="term" value="F:hydrolase activity"/>
    <property type="evidence" value="ECO:0007669"/>
    <property type="project" value="UniProtKB-KW"/>
</dbReference>
<dbReference type="GO" id="GO:0051321">
    <property type="term" value="P:meiotic cell cycle"/>
    <property type="evidence" value="ECO:0007669"/>
    <property type="project" value="UniProtKB-KW"/>
</dbReference>
<feature type="domain" description="SEC63" evidence="1">
    <location>
        <begin position="9"/>
        <end position="194"/>
    </location>
</feature>
<reference evidence="2" key="1">
    <citation type="submission" date="2015-11" db="EMBL/GenBank/DDBJ databases">
        <title>De novo transcriptome assembly of four potential Pierce s Disease insect vectors from Arizona vineyards.</title>
        <authorList>
            <person name="Tassone E.E."/>
        </authorList>
    </citation>
    <scope>NUCLEOTIDE SEQUENCE</scope>
</reference>
<gene>
    <name evidence="2" type="ORF">g.47230</name>
</gene>
<dbReference type="SUPFAM" id="SSF158702">
    <property type="entry name" value="Sec63 N-terminal domain-like"/>
    <property type="match status" value="1"/>
</dbReference>
<feature type="non-terminal residue" evidence="2">
    <location>
        <position position="196"/>
    </location>
</feature>
<dbReference type="InterPro" id="IPR004179">
    <property type="entry name" value="Sec63-dom"/>
</dbReference>
<dbReference type="PANTHER" id="PTHR47835">
    <property type="entry name" value="HFM1, ATP DEPENDENT DNA HELICASE HOMOLOG"/>
    <property type="match status" value="1"/>
</dbReference>
<name>A0A1B6FR94_9HEMI</name>
<dbReference type="Pfam" id="PF02889">
    <property type="entry name" value="Sec63"/>
    <property type="match status" value="1"/>
</dbReference>
<evidence type="ECO:0000259" key="1">
    <source>
        <dbReference type="Pfam" id="PF02889"/>
    </source>
</evidence>
<sequence length="196" mass="22163">EAIRFIKIGERLTKGMSLYLWKLSHANTLLSSLVLAKCLNCQLWEDTQYVVRQLPGIGPALASLLVSAGKTSFDSITDANPRDLERILNRHPPFGNQLQEVVWRIPRFGLRLILTGEQIELTVDIINPGDNPHHSVNLIVGDNNNNIFLRQRFQDNSWTLNKEYIVKIPLKICKEASVIEAHLISDSWVGIDQKAS</sequence>
<accession>A0A1B6FR94</accession>
<dbReference type="PANTHER" id="PTHR47835:SF3">
    <property type="entry name" value="HELICASE FOR MEIOSIS 1"/>
    <property type="match status" value="1"/>
</dbReference>